<evidence type="ECO:0000313" key="1">
    <source>
        <dbReference type="EMBL" id="EMP9433817.1"/>
    </source>
</evidence>
<sequence>MSIKPSITINIHSFVQRPDLIEQSDELLDKLWPQFMCETAVCDEYWEKLYEEPMNQFQFLAVADIQGTEKVVGVIKSVLFQWPDHNLTKLVDLGWDDIFNFAIENKNGEDRYISALSVTVEPEYRGYQIPALLINALKKAAVAYGAKAVVVPVRPTLKHRYPLQPFDDYCRWTNEQGEPFDPWIRTHWRLGGKILKPIHRSMSIKGTVEQWESWTGMRFIQSGQYVVPNALVPVTVDIEKQSIEYIEPNLWMLHSLEKA</sequence>
<organism evidence="1">
    <name type="scientific">Providencia stuartii</name>
    <dbReference type="NCBI Taxonomy" id="588"/>
    <lineage>
        <taxon>Bacteria</taxon>
        <taxon>Pseudomonadati</taxon>
        <taxon>Pseudomonadota</taxon>
        <taxon>Gammaproteobacteria</taxon>
        <taxon>Enterobacterales</taxon>
        <taxon>Morganellaceae</taxon>
        <taxon>Providencia</taxon>
    </lineage>
</organism>
<accession>A0AAI9I1J5</accession>
<dbReference type="Gene3D" id="3.40.630.30">
    <property type="match status" value="1"/>
</dbReference>
<dbReference type="AlphaFoldDB" id="A0AAI9I1J5"/>
<proteinExistence type="predicted"/>
<dbReference type="EMBL" id="AAZDVE040000024">
    <property type="protein sequence ID" value="EMP9433817.1"/>
    <property type="molecule type" value="Genomic_DNA"/>
</dbReference>
<keyword evidence="1" id="KW-0808">Transferase</keyword>
<dbReference type="InterPro" id="IPR016181">
    <property type="entry name" value="Acyl_CoA_acyltransferase"/>
</dbReference>
<protein>
    <submittedName>
        <fullName evidence="1">Transferase</fullName>
    </submittedName>
</protein>
<dbReference type="SUPFAM" id="SSF55729">
    <property type="entry name" value="Acyl-CoA N-acyltransferases (Nat)"/>
    <property type="match status" value="1"/>
</dbReference>
<dbReference type="GO" id="GO:0016740">
    <property type="term" value="F:transferase activity"/>
    <property type="evidence" value="ECO:0007669"/>
    <property type="project" value="UniProtKB-KW"/>
</dbReference>
<comment type="caution">
    <text evidence="1">The sequence shown here is derived from an EMBL/GenBank/DDBJ whole genome shotgun (WGS) entry which is preliminary data.</text>
</comment>
<name>A0AAI9I1J5_PROST</name>
<gene>
    <name evidence="1" type="ORF">JRA39_002899</name>
</gene>
<reference evidence="1" key="1">
    <citation type="submission" date="2024-02" db="EMBL/GenBank/DDBJ databases">
        <authorList>
            <consortium name="Clinical and Environmental Microbiology Branch: Whole genome sequencing antimicrobial resistance pathogens in the healthcare setting"/>
        </authorList>
    </citation>
    <scope>NUCLEOTIDE SEQUENCE</scope>
    <source>
        <strain evidence="1">2020GO-00142</strain>
    </source>
</reference>
<dbReference type="RefSeq" id="WP_154624784.1">
    <property type="nucleotide sequence ID" value="NZ_CP119540.1"/>
</dbReference>